<organism evidence="3 4">
    <name type="scientific">Alicyclobacillus fastidiosus</name>
    <dbReference type="NCBI Taxonomy" id="392011"/>
    <lineage>
        <taxon>Bacteria</taxon>
        <taxon>Bacillati</taxon>
        <taxon>Bacillota</taxon>
        <taxon>Bacilli</taxon>
        <taxon>Bacillales</taxon>
        <taxon>Alicyclobacillaceae</taxon>
        <taxon>Alicyclobacillus</taxon>
    </lineage>
</organism>
<name>A0ABY6ZA29_9BACL</name>
<evidence type="ECO:0000313" key="3">
    <source>
        <dbReference type="EMBL" id="WAH39743.1"/>
    </source>
</evidence>
<evidence type="ECO:0000313" key="4">
    <source>
        <dbReference type="Proteomes" id="UP001164761"/>
    </source>
</evidence>
<dbReference type="InterPro" id="IPR036866">
    <property type="entry name" value="RibonucZ/Hydroxyglut_hydro"/>
</dbReference>
<proteinExistence type="predicted"/>
<dbReference type="Pfam" id="PF12706">
    <property type="entry name" value="Lactamase_B_2"/>
    <property type="match status" value="1"/>
</dbReference>
<evidence type="ECO:0000259" key="2">
    <source>
        <dbReference type="Pfam" id="PF12706"/>
    </source>
</evidence>
<accession>A0ABY6ZA29</accession>
<keyword evidence="1" id="KW-0378">Hydrolase</keyword>
<dbReference type="InterPro" id="IPR001279">
    <property type="entry name" value="Metallo-B-lactamas"/>
</dbReference>
<reference evidence="3" key="1">
    <citation type="submission" date="2022-08" db="EMBL/GenBank/DDBJ databases">
        <title>Alicyclobacillus fastidiosus DSM 17978, complete genome.</title>
        <authorList>
            <person name="Wang Q."/>
            <person name="Cai R."/>
            <person name="Wang Z."/>
        </authorList>
    </citation>
    <scope>NUCLEOTIDE SEQUENCE</scope>
    <source>
        <strain evidence="3">DSM 17978</strain>
    </source>
</reference>
<gene>
    <name evidence="3" type="ORF">NZD89_15120</name>
</gene>
<dbReference type="Gene3D" id="3.60.15.10">
    <property type="entry name" value="Ribonuclease Z/Hydroxyacylglutathione hydrolase-like"/>
    <property type="match status" value="1"/>
</dbReference>
<keyword evidence="4" id="KW-1185">Reference proteome</keyword>
<dbReference type="PANTHER" id="PTHR43546">
    <property type="entry name" value="UPF0173 METAL-DEPENDENT HYDROLASE MJ1163-RELATED"/>
    <property type="match status" value="1"/>
</dbReference>
<protein>
    <submittedName>
        <fullName evidence="3">MBL fold metallo-hydrolase</fullName>
    </submittedName>
</protein>
<evidence type="ECO:0000256" key="1">
    <source>
        <dbReference type="ARBA" id="ARBA00022801"/>
    </source>
</evidence>
<dbReference type="InterPro" id="IPR050114">
    <property type="entry name" value="UPF0173_UPF0282_UlaG_hydrolase"/>
</dbReference>
<dbReference type="Proteomes" id="UP001164761">
    <property type="component" value="Chromosome"/>
</dbReference>
<dbReference type="PANTHER" id="PTHR43546:SF9">
    <property type="entry name" value="L-ASCORBATE-6-PHOSPHATE LACTONASE ULAG-RELATED"/>
    <property type="match status" value="1"/>
</dbReference>
<dbReference type="RefSeq" id="WP_268003640.1">
    <property type="nucleotide sequence ID" value="NZ_BSUT01000001.1"/>
</dbReference>
<dbReference type="SUPFAM" id="SSF56281">
    <property type="entry name" value="Metallo-hydrolase/oxidoreductase"/>
    <property type="match status" value="1"/>
</dbReference>
<dbReference type="EMBL" id="CP104067">
    <property type="protein sequence ID" value="WAH39743.1"/>
    <property type="molecule type" value="Genomic_DNA"/>
</dbReference>
<sequence>MPKNRVRTGSALIREVDETKVPFGMLAIWFLGQCSVIVKGADTVLYIDPYLSSSPHRTFEPPLKPEQLTNAQVVLITHEHSDHLDSDTISRLAAVKDDTVYMAPGCCKEELLRCRVPSDKFHAARTNEWWTDPGFRVKPIASAHEELEWDAELDHRYVGYIVDLNGVTLYHAGDTTVYPGLIEALKAESIDLGLLPINGRDPFRNARNLVGNMNYREAVELAVAAEFQIVIPTHYDMFAGNSEKPGYFLDYLYENYPTQKSHVLARFERYIYVSDSILSSEKTSGSLDFEMMYPM</sequence>
<feature type="domain" description="Metallo-beta-lactamase" evidence="2">
    <location>
        <begin position="46"/>
        <end position="235"/>
    </location>
</feature>